<reference evidence="17 19" key="2">
    <citation type="submission" date="2018-08" db="EMBL/GenBank/DDBJ databases">
        <title>Genomic Encyclopedia of Archaeal and Bacterial Type Strains, Phase II (KMG-II): from individual species to whole genera.</title>
        <authorList>
            <person name="Goeker M."/>
        </authorList>
    </citation>
    <scope>NUCLEOTIDE SEQUENCE [LARGE SCALE GENOMIC DNA]</scope>
    <source>
        <strain evidence="17 19">DSM 2261</strain>
    </source>
</reference>
<dbReference type="EC" id="1.11.1.24" evidence="3"/>
<dbReference type="Proteomes" id="UP000035579">
    <property type="component" value="Chromosome"/>
</dbReference>
<keyword evidence="19" id="KW-1185">Reference proteome</keyword>
<dbReference type="InterPro" id="IPR013766">
    <property type="entry name" value="Thioredoxin_domain"/>
</dbReference>
<evidence type="ECO:0000256" key="5">
    <source>
        <dbReference type="ARBA" id="ARBA00022862"/>
    </source>
</evidence>
<evidence type="ECO:0000256" key="10">
    <source>
        <dbReference type="ARBA" id="ARBA00038489"/>
    </source>
</evidence>
<dbReference type="Gene3D" id="3.40.30.10">
    <property type="entry name" value="Glutaredoxin"/>
    <property type="match status" value="1"/>
</dbReference>
<accession>A0AAC8QID6</accession>
<dbReference type="NCBIfam" id="NF006960">
    <property type="entry name" value="PRK09437.1"/>
    <property type="match status" value="1"/>
</dbReference>
<keyword evidence="5" id="KW-0049">Antioxidant</keyword>
<comment type="function">
    <text evidence="1">Thiol-specific peroxidase that catalyzes the reduction of hydrogen peroxide and organic hydroperoxides to water and alcohols, respectively. Plays a role in cell protection against oxidative stress by detoxifying peroxides and as sensor of hydrogen peroxide-mediated signaling events.</text>
</comment>
<dbReference type="GO" id="GO:0034599">
    <property type="term" value="P:cellular response to oxidative stress"/>
    <property type="evidence" value="ECO:0007669"/>
    <property type="project" value="TreeGrafter"/>
</dbReference>
<proteinExistence type="inferred from homology"/>
<dbReference type="PANTHER" id="PTHR42801">
    <property type="entry name" value="THIOREDOXIN-DEPENDENT PEROXIDE REDUCTASE"/>
    <property type="match status" value="1"/>
</dbReference>
<dbReference type="RefSeq" id="WP_063796944.1">
    <property type="nucleotide sequence ID" value="NZ_CP011509.1"/>
</dbReference>
<sequence>MPIPQTGHPAPDFQLKDQNGNDVKLSRLRGKNVVLYFYPKDDTPGCTREACDFRDEHSALESAGAVVLGVSPDDTKSHQKFATKFSLPFPLLADTERQVCDAYGVWGEKSLYGRKFLGVTRATFLIDTEGKVARVWPKVKVDGHVQDILQSLKGGASVKTEAPTEKTPAKKAAAKKVVAKKAAPAKKAAAKKTAARR</sequence>
<dbReference type="KEGG" id="age:AA314_09296"/>
<dbReference type="GO" id="GO:0045454">
    <property type="term" value="P:cell redox homeostasis"/>
    <property type="evidence" value="ECO:0007669"/>
    <property type="project" value="TreeGrafter"/>
</dbReference>
<dbReference type="EMBL" id="QUMU01000007">
    <property type="protein sequence ID" value="REG29426.1"/>
    <property type="molecule type" value="Genomic_DNA"/>
</dbReference>
<dbReference type="GO" id="GO:0005737">
    <property type="term" value="C:cytoplasm"/>
    <property type="evidence" value="ECO:0007669"/>
    <property type="project" value="TreeGrafter"/>
</dbReference>
<evidence type="ECO:0000256" key="13">
    <source>
        <dbReference type="PIRSR" id="PIRSR000239-1"/>
    </source>
</evidence>
<evidence type="ECO:0000256" key="8">
    <source>
        <dbReference type="ARBA" id="ARBA00023284"/>
    </source>
</evidence>
<evidence type="ECO:0000256" key="14">
    <source>
        <dbReference type="SAM" id="MobiDB-lite"/>
    </source>
</evidence>
<comment type="catalytic activity">
    <reaction evidence="12">
        <text>a hydroperoxide + [thioredoxin]-dithiol = an alcohol + [thioredoxin]-disulfide + H2O</text>
        <dbReference type="Rhea" id="RHEA:62620"/>
        <dbReference type="Rhea" id="RHEA-COMP:10698"/>
        <dbReference type="Rhea" id="RHEA-COMP:10700"/>
        <dbReference type="ChEBI" id="CHEBI:15377"/>
        <dbReference type="ChEBI" id="CHEBI:29950"/>
        <dbReference type="ChEBI" id="CHEBI:30879"/>
        <dbReference type="ChEBI" id="CHEBI:35924"/>
        <dbReference type="ChEBI" id="CHEBI:50058"/>
        <dbReference type="EC" id="1.11.1.24"/>
    </reaction>
</comment>
<dbReference type="CDD" id="cd03017">
    <property type="entry name" value="PRX_BCP"/>
    <property type="match status" value="1"/>
</dbReference>
<evidence type="ECO:0000256" key="4">
    <source>
        <dbReference type="ARBA" id="ARBA00022559"/>
    </source>
</evidence>
<dbReference type="InterPro" id="IPR050924">
    <property type="entry name" value="Peroxiredoxin_BCP/PrxQ"/>
</dbReference>
<name>A0AAC8QID6_9BACT</name>
<evidence type="ECO:0000256" key="1">
    <source>
        <dbReference type="ARBA" id="ARBA00003330"/>
    </source>
</evidence>
<reference evidence="16 18" key="1">
    <citation type="submission" date="2015-05" db="EMBL/GenBank/DDBJ databases">
        <title>Genome assembly of Archangium gephyra DSM 2261.</title>
        <authorList>
            <person name="Sharma G."/>
            <person name="Subramanian S."/>
        </authorList>
    </citation>
    <scope>NUCLEOTIDE SEQUENCE [LARGE SCALE GENOMIC DNA]</scope>
    <source>
        <strain evidence="16 18">DSM 2261</strain>
    </source>
</reference>
<dbReference type="Pfam" id="PF00578">
    <property type="entry name" value="AhpC-TSA"/>
    <property type="match status" value="1"/>
</dbReference>
<dbReference type="InterPro" id="IPR036249">
    <property type="entry name" value="Thioredoxin-like_sf"/>
</dbReference>
<evidence type="ECO:0000256" key="2">
    <source>
        <dbReference type="ARBA" id="ARBA00011245"/>
    </source>
</evidence>
<evidence type="ECO:0000256" key="9">
    <source>
        <dbReference type="ARBA" id="ARBA00032824"/>
    </source>
</evidence>
<dbReference type="EMBL" id="CP011509">
    <property type="protein sequence ID" value="AKJ07670.1"/>
    <property type="molecule type" value="Genomic_DNA"/>
</dbReference>
<dbReference type="GO" id="GO:0008379">
    <property type="term" value="F:thioredoxin peroxidase activity"/>
    <property type="evidence" value="ECO:0007669"/>
    <property type="project" value="TreeGrafter"/>
</dbReference>
<evidence type="ECO:0000256" key="12">
    <source>
        <dbReference type="ARBA" id="ARBA00049091"/>
    </source>
</evidence>
<feature type="domain" description="Thioredoxin" evidence="15">
    <location>
        <begin position="4"/>
        <end position="157"/>
    </location>
</feature>
<dbReference type="Proteomes" id="UP000256345">
    <property type="component" value="Unassembled WGS sequence"/>
</dbReference>
<dbReference type="InterPro" id="IPR000866">
    <property type="entry name" value="AhpC/TSA"/>
</dbReference>
<evidence type="ECO:0000313" key="16">
    <source>
        <dbReference type="EMBL" id="AKJ07670.1"/>
    </source>
</evidence>
<evidence type="ECO:0000256" key="3">
    <source>
        <dbReference type="ARBA" id="ARBA00013017"/>
    </source>
</evidence>
<keyword evidence="6" id="KW-0560">Oxidoreductase</keyword>
<gene>
    <name evidence="16" type="ORF">AA314_09296</name>
    <name evidence="17" type="ORF">ATI61_107122</name>
</gene>
<feature type="compositionally biased region" description="Basic residues" evidence="14">
    <location>
        <begin position="188"/>
        <end position="197"/>
    </location>
</feature>
<evidence type="ECO:0000313" key="18">
    <source>
        <dbReference type="Proteomes" id="UP000035579"/>
    </source>
</evidence>
<dbReference type="PROSITE" id="PS51352">
    <property type="entry name" value="THIOREDOXIN_2"/>
    <property type="match status" value="1"/>
</dbReference>
<evidence type="ECO:0000256" key="11">
    <source>
        <dbReference type="ARBA" id="ARBA00042639"/>
    </source>
</evidence>
<protein>
    <recommendedName>
        <fullName evidence="3">thioredoxin-dependent peroxiredoxin</fullName>
        <ecNumber evidence="3">1.11.1.24</ecNumber>
    </recommendedName>
    <alternativeName>
        <fullName evidence="9">Thioredoxin peroxidase</fullName>
    </alternativeName>
    <alternativeName>
        <fullName evidence="11">Thioredoxin-dependent peroxiredoxin Bcp</fullName>
    </alternativeName>
</protein>
<dbReference type="PIRSF" id="PIRSF000239">
    <property type="entry name" value="AHPC"/>
    <property type="match status" value="1"/>
</dbReference>
<dbReference type="PANTHER" id="PTHR42801:SF4">
    <property type="entry name" value="AHPC_TSA FAMILY PROTEIN"/>
    <property type="match status" value="1"/>
</dbReference>
<evidence type="ECO:0000313" key="17">
    <source>
        <dbReference type="EMBL" id="REG29426.1"/>
    </source>
</evidence>
<feature type="region of interest" description="Disordered" evidence="14">
    <location>
        <begin position="154"/>
        <end position="197"/>
    </location>
</feature>
<dbReference type="InterPro" id="IPR024706">
    <property type="entry name" value="Peroxiredoxin_AhpC-typ"/>
</dbReference>
<dbReference type="SUPFAM" id="SSF52833">
    <property type="entry name" value="Thioredoxin-like"/>
    <property type="match status" value="1"/>
</dbReference>
<evidence type="ECO:0000256" key="7">
    <source>
        <dbReference type="ARBA" id="ARBA00023157"/>
    </source>
</evidence>
<keyword evidence="8" id="KW-0676">Redox-active center</keyword>
<keyword evidence="7" id="KW-1015">Disulfide bond</keyword>
<keyword evidence="4 16" id="KW-0575">Peroxidase</keyword>
<dbReference type="FunFam" id="3.40.30.10:FF:000007">
    <property type="entry name" value="Thioredoxin-dependent thiol peroxidase"/>
    <property type="match status" value="1"/>
</dbReference>
<feature type="active site" description="Cysteine sulfenic acid (-SOH) intermediate; for peroxidase activity" evidence="13">
    <location>
        <position position="46"/>
    </location>
</feature>
<evidence type="ECO:0000256" key="6">
    <source>
        <dbReference type="ARBA" id="ARBA00023002"/>
    </source>
</evidence>
<organism evidence="16 18">
    <name type="scientific">Archangium gephyra</name>
    <dbReference type="NCBI Taxonomy" id="48"/>
    <lineage>
        <taxon>Bacteria</taxon>
        <taxon>Pseudomonadati</taxon>
        <taxon>Myxococcota</taxon>
        <taxon>Myxococcia</taxon>
        <taxon>Myxococcales</taxon>
        <taxon>Cystobacterineae</taxon>
        <taxon>Archangiaceae</taxon>
        <taxon>Archangium</taxon>
    </lineage>
</organism>
<evidence type="ECO:0000313" key="19">
    <source>
        <dbReference type="Proteomes" id="UP000256345"/>
    </source>
</evidence>
<comment type="similarity">
    <text evidence="10">Belongs to the peroxiredoxin family. BCP/PrxQ subfamily.</text>
</comment>
<comment type="subunit">
    <text evidence="2">Monomer.</text>
</comment>
<dbReference type="AlphaFoldDB" id="A0AAC8QID6"/>
<evidence type="ECO:0000259" key="15">
    <source>
        <dbReference type="PROSITE" id="PS51352"/>
    </source>
</evidence>